<protein>
    <submittedName>
        <fullName evidence="1">212_t:CDS:1</fullName>
    </submittedName>
</protein>
<feature type="non-terminal residue" evidence="1">
    <location>
        <position position="136"/>
    </location>
</feature>
<name>A0ACA9PM25_9GLOM</name>
<organism evidence="1 2">
    <name type="scientific">Scutellospora calospora</name>
    <dbReference type="NCBI Taxonomy" id="85575"/>
    <lineage>
        <taxon>Eukaryota</taxon>
        <taxon>Fungi</taxon>
        <taxon>Fungi incertae sedis</taxon>
        <taxon>Mucoromycota</taxon>
        <taxon>Glomeromycotina</taxon>
        <taxon>Glomeromycetes</taxon>
        <taxon>Diversisporales</taxon>
        <taxon>Gigasporaceae</taxon>
        <taxon>Scutellospora</taxon>
    </lineage>
</organism>
<accession>A0ACA9PM25</accession>
<proteinExistence type="predicted"/>
<keyword evidence="2" id="KW-1185">Reference proteome</keyword>
<feature type="non-terminal residue" evidence="1">
    <location>
        <position position="1"/>
    </location>
</feature>
<evidence type="ECO:0000313" key="2">
    <source>
        <dbReference type="Proteomes" id="UP000789860"/>
    </source>
</evidence>
<dbReference type="EMBL" id="CAJVPM010041914">
    <property type="protein sequence ID" value="CAG8707644.1"/>
    <property type="molecule type" value="Genomic_DNA"/>
</dbReference>
<comment type="caution">
    <text evidence="1">The sequence shown here is derived from an EMBL/GenBank/DDBJ whole genome shotgun (WGS) entry which is preliminary data.</text>
</comment>
<dbReference type="Proteomes" id="UP000789860">
    <property type="component" value="Unassembled WGS sequence"/>
</dbReference>
<reference evidence="1" key="1">
    <citation type="submission" date="2021-06" db="EMBL/GenBank/DDBJ databases">
        <authorList>
            <person name="Kallberg Y."/>
            <person name="Tangrot J."/>
            <person name="Rosling A."/>
        </authorList>
    </citation>
    <scope>NUCLEOTIDE SEQUENCE</scope>
    <source>
        <strain evidence="1">AU212A</strain>
    </source>
</reference>
<sequence>REDLLTDEEKQRNKFGESLMFTYDPNVNEKYPSSLPGFFPDLNYCHCRMEAYYLPTLNRLKLVKGLCDGVKLGLKAMAGFPSLETIPHTGMLCRHGVNVFNSESRNETMVITLVNEFADMKASDIAMKTVGKRIFV</sequence>
<evidence type="ECO:0000313" key="1">
    <source>
        <dbReference type="EMBL" id="CAG8707644.1"/>
    </source>
</evidence>
<gene>
    <name evidence="1" type="ORF">SCALOS_LOCUS10743</name>
</gene>